<reference evidence="3 4" key="1">
    <citation type="submission" date="2017-06" db="EMBL/GenBank/DDBJ databases">
        <authorList>
            <consortium name="Pathogen Informatics"/>
        </authorList>
    </citation>
    <scope>NUCLEOTIDE SEQUENCE [LARGE SCALE GENOMIC DNA]</scope>
    <source>
        <strain evidence="3 4">NCTC12947</strain>
    </source>
</reference>
<evidence type="ECO:0000313" key="3">
    <source>
        <dbReference type="EMBL" id="SNV15971.1"/>
    </source>
</evidence>
<dbReference type="EMBL" id="LT906449">
    <property type="protein sequence ID" value="SNV15971.1"/>
    <property type="molecule type" value="Genomic_DNA"/>
</dbReference>
<dbReference type="AlphaFoldDB" id="A0AAX2H138"/>
<feature type="domain" description="PSP1 C-terminal" evidence="2">
    <location>
        <begin position="117"/>
        <end position="202"/>
    </location>
</feature>
<name>A0AAX2H138_9FLAO</name>
<feature type="region of interest" description="Disordered" evidence="1">
    <location>
        <begin position="347"/>
        <end position="464"/>
    </location>
</feature>
<feature type="compositionally biased region" description="Basic and acidic residues" evidence="1">
    <location>
        <begin position="359"/>
        <end position="372"/>
    </location>
</feature>
<dbReference type="RefSeq" id="WP_082752994.1">
    <property type="nucleotide sequence ID" value="NZ_CP014227.1"/>
</dbReference>
<dbReference type="InterPro" id="IPR047767">
    <property type="entry name" value="PSP1-like"/>
</dbReference>
<dbReference type="PROSITE" id="PS51411">
    <property type="entry name" value="PSP1_C"/>
    <property type="match status" value="1"/>
</dbReference>
<proteinExistence type="predicted"/>
<feature type="compositionally biased region" description="Low complexity" evidence="1">
    <location>
        <begin position="406"/>
        <end position="437"/>
    </location>
</feature>
<feature type="compositionally biased region" description="Basic residues" evidence="1">
    <location>
        <begin position="439"/>
        <end position="450"/>
    </location>
</feature>
<dbReference type="InterPro" id="IPR007557">
    <property type="entry name" value="PSP1_C"/>
</dbReference>
<protein>
    <submittedName>
        <fullName evidence="3">PSP1 C-terminal conserved region</fullName>
    </submittedName>
</protein>
<organism evidence="3 4">
    <name type="scientific">Capnocytophaga haemolytica</name>
    <dbReference type="NCBI Taxonomy" id="45243"/>
    <lineage>
        <taxon>Bacteria</taxon>
        <taxon>Pseudomonadati</taxon>
        <taxon>Bacteroidota</taxon>
        <taxon>Flavobacteriia</taxon>
        <taxon>Flavobacteriales</taxon>
        <taxon>Flavobacteriaceae</taxon>
        <taxon>Capnocytophaga</taxon>
    </lineage>
</organism>
<gene>
    <name evidence="3" type="primary">tpl</name>
    <name evidence="3" type="ORF">SAMEA44541418_02208</name>
</gene>
<sequence length="464" mass="52709">MSCNTCTKGNTNDYRTTDCGDLGGPSSFGSVKLSVFDWLANTSLAGGLDFFDCVEVRFKNSRKEYFRNVDKLPLQAGDVVATEANSGHDVGVVTLTGELVRMQMKKRSIDWNNEDLPRVYRKANQKDIDVWQESRKREISVQKRSRELAIALGLEMKISDVEFQGDGSKATFYYTAEGRVDFRQLIKDMARAFGIRIEMRQIGFRQEAARLGGIGSCGRELCCATWLTDFRSVSTSAARYQQLSLNPQKLAGQCGKLKCCLNFELDTYLDALKDFPKTETKLHTQRGLATCQKIDIFKRLMWYTYDESPMTWYKLSVDSVKEIIELNKEGQQIEELEEYTIINDLSSKRSSSSMGLEMKPVEEDSITRFDTPRRRKKKNNQAKKAQNRPDRASQSPEGKVSQKAENVQGQGKKQGQNPNAQKQRRGQGQQQAATEGQSQKRKPNNNKNQKRPNNNSEISKDEKN</sequence>
<accession>A0AAX2H138</accession>
<dbReference type="Pfam" id="PF04468">
    <property type="entry name" value="PSP1"/>
    <property type="match status" value="1"/>
</dbReference>
<evidence type="ECO:0000259" key="2">
    <source>
        <dbReference type="PROSITE" id="PS51411"/>
    </source>
</evidence>
<dbReference type="GO" id="GO:0005737">
    <property type="term" value="C:cytoplasm"/>
    <property type="evidence" value="ECO:0007669"/>
    <property type="project" value="TreeGrafter"/>
</dbReference>
<evidence type="ECO:0000313" key="4">
    <source>
        <dbReference type="Proteomes" id="UP000215539"/>
    </source>
</evidence>
<dbReference type="Proteomes" id="UP000215539">
    <property type="component" value="Chromosome 1"/>
</dbReference>
<dbReference type="PANTHER" id="PTHR43830:SF3">
    <property type="entry name" value="PROTEIN PSP1"/>
    <property type="match status" value="1"/>
</dbReference>
<dbReference type="PANTHER" id="PTHR43830">
    <property type="entry name" value="PROTEIN PSP1"/>
    <property type="match status" value="1"/>
</dbReference>
<dbReference type="NCBIfam" id="NF041131">
    <property type="entry name" value="RicT_YaaT_fam"/>
    <property type="match status" value="1"/>
</dbReference>
<evidence type="ECO:0000256" key="1">
    <source>
        <dbReference type="SAM" id="MobiDB-lite"/>
    </source>
</evidence>